<evidence type="ECO:0000313" key="1">
    <source>
        <dbReference type="EMBL" id="CAL1381596.1"/>
    </source>
</evidence>
<evidence type="ECO:0000313" key="2">
    <source>
        <dbReference type="Proteomes" id="UP001497516"/>
    </source>
</evidence>
<dbReference type="AlphaFoldDB" id="A0AAV2E6V8"/>
<accession>A0AAV2E6V8</accession>
<dbReference type="Proteomes" id="UP001497516">
    <property type="component" value="Chromosome 4"/>
</dbReference>
<dbReference type="EMBL" id="OZ034817">
    <property type="protein sequence ID" value="CAL1381596.1"/>
    <property type="molecule type" value="Genomic_DNA"/>
</dbReference>
<sequence length="74" mass="8886">MKEEDHRLSHLHGRAPQRGWTQLRRACLPAVIQLGTKAAEPPRQQVWEQREIVQQSRVELHKETALRQRRHHER</sequence>
<organism evidence="1 2">
    <name type="scientific">Linum trigynum</name>
    <dbReference type="NCBI Taxonomy" id="586398"/>
    <lineage>
        <taxon>Eukaryota</taxon>
        <taxon>Viridiplantae</taxon>
        <taxon>Streptophyta</taxon>
        <taxon>Embryophyta</taxon>
        <taxon>Tracheophyta</taxon>
        <taxon>Spermatophyta</taxon>
        <taxon>Magnoliopsida</taxon>
        <taxon>eudicotyledons</taxon>
        <taxon>Gunneridae</taxon>
        <taxon>Pentapetalae</taxon>
        <taxon>rosids</taxon>
        <taxon>fabids</taxon>
        <taxon>Malpighiales</taxon>
        <taxon>Linaceae</taxon>
        <taxon>Linum</taxon>
    </lineage>
</organism>
<protein>
    <submittedName>
        <fullName evidence="1">Uncharacterized protein</fullName>
    </submittedName>
</protein>
<keyword evidence="2" id="KW-1185">Reference proteome</keyword>
<gene>
    <name evidence="1" type="ORF">LTRI10_LOCUS22967</name>
</gene>
<reference evidence="1 2" key="1">
    <citation type="submission" date="2024-04" db="EMBL/GenBank/DDBJ databases">
        <authorList>
            <person name="Fracassetti M."/>
        </authorList>
    </citation>
    <scope>NUCLEOTIDE SEQUENCE [LARGE SCALE GENOMIC DNA]</scope>
</reference>
<proteinExistence type="predicted"/>
<name>A0AAV2E6V8_9ROSI</name>